<protein>
    <submittedName>
        <fullName evidence="1">Uncharacterized protein</fullName>
    </submittedName>
</protein>
<dbReference type="EMBL" id="CAADFH010000016">
    <property type="protein sequence ID" value="VFJ91451.1"/>
    <property type="molecule type" value="Genomic_DNA"/>
</dbReference>
<reference evidence="1" key="1">
    <citation type="submission" date="2019-02" db="EMBL/GenBank/DDBJ databases">
        <authorList>
            <person name="Gruber-Vodicka R. H."/>
            <person name="Seah K. B. B."/>
        </authorList>
    </citation>
    <scope>NUCLEOTIDE SEQUENCE</scope>
    <source>
        <strain evidence="2">BECK_M6</strain>
        <strain evidence="1">BECK_M7</strain>
    </source>
</reference>
<organism evidence="1">
    <name type="scientific">Candidatus Kentrum sp. LFY</name>
    <dbReference type="NCBI Taxonomy" id="2126342"/>
    <lineage>
        <taxon>Bacteria</taxon>
        <taxon>Pseudomonadati</taxon>
        <taxon>Pseudomonadota</taxon>
        <taxon>Gammaproteobacteria</taxon>
        <taxon>Candidatus Kentrum</taxon>
    </lineage>
</organism>
<sequence>MLVIRGDSDVGIRCMNVMGYLRRHGTETRRVIFQGEPIHDAQCGAHEELFVWEGARARAMVIGGLQPIDPSSIKQVYSPSTP</sequence>
<proteinExistence type="predicted"/>
<accession>A0A450U902</accession>
<evidence type="ECO:0000313" key="1">
    <source>
        <dbReference type="EMBL" id="VFJ88510.1"/>
    </source>
</evidence>
<evidence type="ECO:0000313" key="2">
    <source>
        <dbReference type="EMBL" id="VFJ91451.1"/>
    </source>
</evidence>
<dbReference type="EMBL" id="CAADFF010000010">
    <property type="protein sequence ID" value="VFJ88510.1"/>
    <property type="molecule type" value="Genomic_DNA"/>
</dbReference>
<gene>
    <name evidence="2" type="ORF">BECKLFY1418A_GA0070994_101613</name>
    <name evidence="1" type="ORF">BECKLFY1418B_GA0070995_101045</name>
</gene>
<dbReference type="AlphaFoldDB" id="A0A450U902"/>
<name>A0A450U902_9GAMM</name>